<feature type="region of interest" description="Disordered" evidence="1">
    <location>
        <begin position="853"/>
        <end position="885"/>
    </location>
</feature>
<feature type="compositionally biased region" description="Acidic residues" evidence="1">
    <location>
        <begin position="681"/>
        <end position="697"/>
    </location>
</feature>
<feature type="domain" description="VWFA" evidence="2">
    <location>
        <begin position="291"/>
        <end position="467"/>
    </location>
</feature>
<dbReference type="PROSITE" id="PS50234">
    <property type="entry name" value="VWFA"/>
    <property type="match status" value="1"/>
</dbReference>
<evidence type="ECO:0000313" key="5">
    <source>
        <dbReference type="Proteomes" id="UP001175000"/>
    </source>
</evidence>
<dbReference type="InterPro" id="IPR036465">
    <property type="entry name" value="vWFA_dom_sf"/>
</dbReference>
<feature type="region of interest" description="Disordered" evidence="1">
    <location>
        <begin position="788"/>
        <end position="817"/>
    </location>
</feature>
<feature type="compositionally biased region" description="Polar residues" evidence="1">
    <location>
        <begin position="788"/>
        <end position="800"/>
    </location>
</feature>
<proteinExistence type="predicted"/>
<dbReference type="EMBL" id="JAULSU010000002">
    <property type="protein sequence ID" value="KAK0627926.1"/>
    <property type="molecule type" value="Genomic_DNA"/>
</dbReference>
<reference evidence="4" key="1">
    <citation type="submission" date="2023-06" db="EMBL/GenBank/DDBJ databases">
        <title>Genome-scale phylogeny and comparative genomics of the fungal order Sordariales.</title>
        <authorList>
            <consortium name="Lawrence Berkeley National Laboratory"/>
            <person name="Hensen N."/>
            <person name="Bonometti L."/>
            <person name="Westerberg I."/>
            <person name="Brannstrom I.O."/>
            <person name="Guillou S."/>
            <person name="Cros-Aarteil S."/>
            <person name="Calhoun S."/>
            <person name="Haridas S."/>
            <person name="Kuo A."/>
            <person name="Mondo S."/>
            <person name="Pangilinan J."/>
            <person name="Riley R."/>
            <person name="Labutti K."/>
            <person name="Andreopoulos B."/>
            <person name="Lipzen A."/>
            <person name="Chen C."/>
            <person name="Yanf M."/>
            <person name="Daum C."/>
            <person name="Ng V."/>
            <person name="Clum A."/>
            <person name="Steindorff A."/>
            <person name="Ohm R."/>
            <person name="Martin F."/>
            <person name="Silar P."/>
            <person name="Natvig D."/>
            <person name="Lalanne C."/>
            <person name="Gautier V."/>
            <person name="Ament-Velasquez S.L."/>
            <person name="Kruys A."/>
            <person name="Hutchinson M.I."/>
            <person name="Powell A.J."/>
            <person name="Barry K."/>
            <person name="Miller A.N."/>
            <person name="Grigoriev I.V."/>
            <person name="Debuchy R."/>
            <person name="Gladieux P."/>
            <person name="Thoren M.H."/>
            <person name="Johannesson H."/>
        </authorList>
    </citation>
    <scope>NUCLEOTIDE SEQUENCE</scope>
    <source>
        <strain evidence="4">CBS 606.72</strain>
    </source>
</reference>
<feature type="compositionally biased region" description="Basic and acidic residues" evidence="1">
    <location>
        <begin position="743"/>
        <end position="752"/>
    </location>
</feature>
<feature type="compositionally biased region" description="Basic and acidic residues" evidence="1">
    <location>
        <begin position="698"/>
        <end position="709"/>
    </location>
</feature>
<dbReference type="PROSITE" id="PS51468">
    <property type="entry name" value="VIT"/>
    <property type="match status" value="1"/>
</dbReference>
<evidence type="ECO:0000313" key="4">
    <source>
        <dbReference type="EMBL" id="KAK0627926.1"/>
    </source>
</evidence>
<dbReference type="Pfam" id="PF08487">
    <property type="entry name" value="VIT"/>
    <property type="match status" value="1"/>
</dbReference>
<dbReference type="InterPro" id="IPR013694">
    <property type="entry name" value="VIT"/>
</dbReference>
<feature type="region of interest" description="Disordered" evidence="1">
    <location>
        <begin position="671"/>
        <end position="763"/>
    </location>
</feature>
<dbReference type="SMART" id="SM00327">
    <property type="entry name" value="VWA"/>
    <property type="match status" value="1"/>
</dbReference>
<keyword evidence="5" id="KW-1185">Reference proteome</keyword>
<sequence length="1251" mass="134887">MPPNNDRPVFDDGFFPPVAVSIHASITHDTAKVTINQLFTNNTGSLIPRAGYTFPLPPGSTVDEFSCRIGRDKILKGKVKPKSDARDTFEEGVAQNRSAGLLQQNSSELFTTTLGNLQPDVQMKVTLSFIIILDSALSVESGKTRLTFKLPTYVAPRYGTPPGGVDRLLSRSATATSLSVSVDILAATRILSTTSPNFPETNIELGTTTRQQWVDFAARRSTMDVRCATARLETAFLDRDFVLQIFRVDESPALPFACLETHPEFPDQSALMLTIPPNVILGSGGEYDGGEIIFVADRSGSMSDKIQALKSAMKFFLGGLPVNCNFNIWSFGSDFCSLWPRSRPYNSSSRRDAESHIACDFKADLGGTELLSALKGVAASRGGFATTDIIVLTDGQVWDPENTIEFVKQTRHQSEGRVRFFSLGIGNAVSHELVEGIAKAGGGYAEVIQTASQGGWEGSLVALLKAAAEKHVFPASISIKWGRADEEVLLEDYSPAEVSESPHDISKLSPFMMNRLLYLLKHDEYATPRAIDIHYAQPGVPENYLRVPISVLQTPDTTIHKFAARALLGDLERGESRLHVQFGAARAMPELSNQVRLQGEALGCKWSLVSKWTSFVAVEVPVPDHELYGAAVALVDKGDGSVCEQGRGLNLLRRQGDPYVTVEALGAIEPMEIASNRSESDGEDSELCSSQGDDEMRDNDSDNDHDDAPGHGGGGSAGASGPRGGARGGGDYGDSADGGNGHSSEELTERTADPPQASGADNKTRGVVHAIRIHTAAPNIKTRHFTTSMSAPRAISPSTHSYRRSRSLKTRHDDSDYEFGRKKKKRLGSVRTEMYGPVNHHVPEFDMHSKLFEGSSSSRASGRTSILSSPAPEPPTTSSITAPQNNLPASTAIQFSEPSLTTDPVENWKRELVGLLLTHQDPSGKFLSVNESSGTTIGNILGTDFEKFVDMFTSYTSSLHSGDDPQELPKSYFDMCMFYGSSLHSVADQHALPTSNFGDIARTAAILQFLRIHLQACRDLWQLMDPKAIAYLHKACPAASVDVAVVMSFASMNGVAGAHFCVNLTKGVGQKCTVCIQGPFIRIPLQQETQDVSISRFAIPTLSHAAALPISGPGKTPLTDFDFSSFLSPSWGFEFPTDFSFGDLETGLQDSETAANDGDIALVGLETSDQAEVTPDKAEVSSGGIKGRACGPALYAAGEREKSLKAPMAVSTGAKDVYKGEQADLVQRLAVEREAKSVLSSGREVEIPDEI</sequence>
<evidence type="ECO:0000256" key="1">
    <source>
        <dbReference type="SAM" id="MobiDB-lite"/>
    </source>
</evidence>
<dbReference type="SUPFAM" id="SSF53300">
    <property type="entry name" value="vWA-like"/>
    <property type="match status" value="1"/>
</dbReference>
<dbReference type="InterPro" id="IPR002035">
    <property type="entry name" value="VWF_A"/>
</dbReference>
<feature type="compositionally biased region" description="Gly residues" evidence="1">
    <location>
        <begin position="710"/>
        <end position="741"/>
    </location>
</feature>
<organism evidence="4 5">
    <name type="scientific">Immersiella caudata</name>
    <dbReference type="NCBI Taxonomy" id="314043"/>
    <lineage>
        <taxon>Eukaryota</taxon>
        <taxon>Fungi</taxon>
        <taxon>Dikarya</taxon>
        <taxon>Ascomycota</taxon>
        <taxon>Pezizomycotina</taxon>
        <taxon>Sordariomycetes</taxon>
        <taxon>Sordariomycetidae</taxon>
        <taxon>Sordariales</taxon>
        <taxon>Lasiosphaeriaceae</taxon>
        <taxon>Immersiella</taxon>
    </lineage>
</organism>
<accession>A0AA39X6A2</accession>
<dbReference type="PANTHER" id="PTHR45737:SF4">
    <property type="entry name" value="VON WILLEBRAND DOMAIN PROTEIN (AFU_ORTHOLOGUE AFUA_4G01160)"/>
    <property type="match status" value="1"/>
</dbReference>
<dbReference type="AlphaFoldDB" id="A0AA39X6A2"/>
<dbReference type="Gene3D" id="3.40.50.410">
    <property type="entry name" value="von Willebrand factor, type A domain"/>
    <property type="match status" value="1"/>
</dbReference>
<protein>
    <submittedName>
        <fullName evidence="4">von Willebrand factor type A domain-containing protein</fullName>
    </submittedName>
</protein>
<dbReference type="PANTHER" id="PTHR45737">
    <property type="entry name" value="VON WILLEBRAND FACTOR A DOMAIN-CONTAINING PROTEIN 5A"/>
    <property type="match status" value="1"/>
</dbReference>
<comment type="caution">
    <text evidence="4">The sequence shown here is derived from an EMBL/GenBank/DDBJ whole genome shotgun (WGS) entry which is preliminary data.</text>
</comment>
<name>A0AA39X6A2_9PEZI</name>
<evidence type="ECO:0000259" key="2">
    <source>
        <dbReference type="PROSITE" id="PS50234"/>
    </source>
</evidence>
<feature type="compositionally biased region" description="Low complexity" evidence="1">
    <location>
        <begin position="855"/>
        <end position="883"/>
    </location>
</feature>
<dbReference type="Proteomes" id="UP001175000">
    <property type="component" value="Unassembled WGS sequence"/>
</dbReference>
<gene>
    <name evidence="4" type="ORF">B0T14DRAFT_544240</name>
</gene>
<dbReference type="Pfam" id="PF13768">
    <property type="entry name" value="VWA_3"/>
    <property type="match status" value="1"/>
</dbReference>
<feature type="domain" description="VIT" evidence="3">
    <location>
        <begin position="1"/>
        <end position="131"/>
    </location>
</feature>
<evidence type="ECO:0000259" key="3">
    <source>
        <dbReference type="PROSITE" id="PS51468"/>
    </source>
</evidence>